<evidence type="ECO:0000313" key="1">
    <source>
        <dbReference type="EnsemblPlants" id="EMT03822"/>
    </source>
</evidence>
<dbReference type="EnsemblPlants" id="EMT03822">
    <property type="protein sequence ID" value="EMT03822"/>
    <property type="gene ID" value="F775_06944"/>
</dbReference>
<proteinExistence type="predicted"/>
<dbReference type="PANTHER" id="PTHR36138:SF9">
    <property type="match status" value="1"/>
</dbReference>
<reference evidence="1" key="1">
    <citation type="submission" date="2015-06" db="UniProtKB">
        <authorList>
            <consortium name="EnsemblPlants"/>
        </authorList>
    </citation>
    <scope>IDENTIFICATION</scope>
</reference>
<organism evidence="1">
    <name type="scientific">Aegilops tauschii</name>
    <name type="common">Tausch's goatgrass</name>
    <name type="synonym">Aegilops squarrosa</name>
    <dbReference type="NCBI Taxonomy" id="37682"/>
    <lineage>
        <taxon>Eukaryota</taxon>
        <taxon>Viridiplantae</taxon>
        <taxon>Streptophyta</taxon>
        <taxon>Embryophyta</taxon>
        <taxon>Tracheophyta</taxon>
        <taxon>Spermatophyta</taxon>
        <taxon>Magnoliopsida</taxon>
        <taxon>Liliopsida</taxon>
        <taxon>Poales</taxon>
        <taxon>Poaceae</taxon>
        <taxon>BOP clade</taxon>
        <taxon>Pooideae</taxon>
        <taxon>Triticodae</taxon>
        <taxon>Triticeae</taxon>
        <taxon>Triticinae</taxon>
        <taxon>Aegilops</taxon>
    </lineage>
</organism>
<dbReference type="AlphaFoldDB" id="M8BLE4"/>
<dbReference type="PANTHER" id="PTHR36138">
    <property type="entry name" value="EXPRESSED PROTEIN-RELATED"/>
    <property type="match status" value="1"/>
</dbReference>
<sequence length="284" mass="31386">MGASQPNKEDEGKTMTVDKEMKKIFRVPQDRLDYYLSFKASPVGQSQALRDPSAAAELDKIIVQIQAEQEKMRREYEAKGYATFEADVAGDEEEEDAAAGAIAPCIIQQGEEKEEDTTSPCITPQGDQDLAAPWFIPHRGRRRFRPGVVKQAGGVKKWENASTILQPSTASITSKHKKRTASPSGKVKHPTQGSSPDGEPWAVAVVEGKAVGKSRAADNTYACNSQRLYDQHYCASSVSYVRAKVSHEERGDCTCVEGRWQQDATKRHSGCYSGWQQDTLQIEM</sequence>
<name>M8BLE4_AEGTA</name>
<protein>
    <submittedName>
        <fullName evidence="1">Uncharacterized protein</fullName>
    </submittedName>
</protein>
<accession>M8BLE4</accession>